<accession>A0A1E3P3I7</accession>
<dbReference type="AlphaFoldDB" id="A0A1E3P3I7"/>
<dbReference type="RefSeq" id="XP_019039120.1">
    <property type="nucleotide sequence ID" value="XM_019185623.1"/>
</dbReference>
<gene>
    <name evidence="1" type="ORF">WICANDRAFT_83927</name>
</gene>
<protein>
    <submittedName>
        <fullName evidence="1">Uncharacterized protein</fullName>
    </submittedName>
</protein>
<dbReference type="OrthoDB" id="3980057at2759"/>
<dbReference type="GeneID" id="30202869"/>
<organism evidence="1 2">
    <name type="scientific">Wickerhamomyces anomalus (strain ATCC 58044 / CBS 1984 / NCYC 433 / NRRL Y-366-8)</name>
    <name type="common">Yeast</name>
    <name type="synonym">Hansenula anomala</name>
    <dbReference type="NCBI Taxonomy" id="683960"/>
    <lineage>
        <taxon>Eukaryota</taxon>
        <taxon>Fungi</taxon>
        <taxon>Dikarya</taxon>
        <taxon>Ascomycota</taxon>
        <taxon>Saccharomycotina</taxon>
        <taxon>Saccharomycetes</taxon>
        <taxon>Phaffomycetales</taxon>
        <taxon>Wickerhamomycetaceae</taxon>
        <taxon>Wickerhamomyces</taxon>
    </lineage>
</organism>
<evidence type="ECO:0000313" key="2">
    <source>
        <dbReference type="Proteomes" id="UP000094112"/>
    </source>
</evidence>
<sequence>MSYQVLGFQLFNLNDYGIKLFPAFKEDHLYFAKFQILEKYPDQDTHDEGSSQRSDKLLLNPNAKSKELLKNFPFTALLREELVQVKTTKQQLQNAIILFNFEYNYILILYLNTQDSADKLTKYFASLDLNVEETETIAQFIKKKQDELDEKIYKESLGKDRLQKKVNPKHSKEIPLLANHINIIEDDDDLKDLYLKLIQQFDNEFLHSESANFEYDSTTQKNIV</sequence>
<evidence type="ECO:0000313" key="1">
    <source>
        <dbReference type="EMBL" id="ODQ59913.1"/>
    </source>
</evidence>
<dbReference type="Proteomes" id="UP000094112">
    <property type="component" value="Unassembled WGS sequence"/>
</dbReference>
<reference evidence="1 2" key="1">
    <citation type="journal article" date="2016" name="Proc. Natl. Acad. Sci. U.S.A.">
        <title>Comparative genomics of biotechnologically important yeasts.</title>
        <authorList>
            <person name="Riley R."/>
            <person name="Haridas S."/>
            <person name="Wolfe K.H."/>
            <person name="Lopes M.R."/>
            <person name="Hittinger C.T."/>
            <person name="Goeker M."/>
            <person name="Salamov A.A."/>
            <person name="Wisecaver J.H."/>
            <person name="Long T.M."/>
            <person name="Calvey C.H."/>
            <person name="Aerts A.L."/>
            <person name="Barry K.W."/>
            <person name="Choi C."/>
            <person name="Clum A."/>
            <person name="Coughlan A.Y."/>
            <person name="Deshpande S."/>
            <person name="Douglass A.P."/>
            <person name="Hanson S.J."/>
            <person name="Klenk H.-P."/>
            <person name="LaButti K.M."/>
            <person name="Lapidus A."/>
            <person name="Lindquist E.A."/>
            <person name="Lipzen A.M."/>
            <person name="Meier-Kolthoff J.P."/>
            <person name="Ohm R.A."/>
            <person name="Otillar R.P."/>
            <person name="Pangilinan J.L."/>
            <person name="Peng Y."/>
            <person name="Rokas A."/>
            <person name="Rosa C.A."/>
            <person name="Scheuner C."/>
            <person name="Sibirny A.A."/>
            <person name="Slot J.C."/>
            <person name="Stielow J.B."/>
            <person name="Sun H."/>
            <person name="Kurtzman C.P."/>
            <person name="Blackwell M."/>
            <person name="Grigoriev I.V."/>
            <person name="Jeffries T.W."/>
        </authorList>
    </citation>
    <scope>NUCLEOTIDE SEQUENCE [LARGE SCALE GENOMIC DNA]</scope>
    <source>
        <strain evidence="2">ATCC 58044 / CBS 1984 / NCYC 433 / NRRL Y-366-8</strain>
    </source>
</reference>
<proteinExistence type="predicted"/>
<name>A0A1E3P3I7_WICAA</name>
<dbReference type="EMBL" id="KV454210">
    <property type="protein sequence ID" value="ODQ59913.1"/>
    <property type="molecule type" value="Genomic_DNA"/>
</dbReference>
<keyword evidence="2" id="KW-1185">Reference proteome</keyword>